<dbReference type="EMBL" id="ML210147">
    <property type="protein sequence ID" value="TFK30232.1"/>
    <property type="molecule type" value="Genomic_DNA"/>
</dbReference>
<protein>
    <submittedName>
        <fullName evidence="3">Uncharacterized protein</fullName>
    </submittedName>
</protein>
<reference evidence="3 4" key="1">
    <citation type="journal article" date="2019" name="Nat. Ecol. Evol.">
        <title>Megaphylogeny resolves global patterns of mushroom evolution.</title>
        <authorList>
            <person name="Varga T."/>
            <person name="Krizsan K."/>
            <person name="Foldi C."/>
            <person name="Dima B."/>
            <person name="Sanchez-Garcia M."/>
            <person name="Sanchez-Ramirez S."/>
            <person name="Szollosi G.J."/>
            <person name="Szarkandi J.G."/>
            <person name="Papp V."/>
            <person name="Albert L."/>
            <person name="Andreopoulos W."/>
            <person name="Angelini C."/>
            <person name="Antonin V."/>
            <person name="Barry K.W."/>
            <person name="Bougher N.L."/>
            <person name="Buchanan P."/>
            <person name="Buyck B."/>
            <person name="Bense V."/>
            <person name="Catcheside P."/>
            <person name="Chovatia M."/>
            <person name="Cooper J."/>
            <person name="Damon W."/>
            <person name="Desjardin D."/>
            <person name="Finy P."/>
            <person name="Geml J."/>
            <person name="Haridas S."/>
            <person name="Hughes K."/>
            <person name="Justo A."/>
            <person name="Karasinski D."/>
            <person name="Kautmanova I."/>
            <person name="Kiss B."/>
            <person name="Kocsube S."/>
            <person name="Kotiranta H."/>
            <person name="LaButti K.M."/>
            <person name="Lechner B.E."/>
            <person name="Liimatainen K."/>
            <person name="Lipzen A."/>
            <person name="Lukacs Z."/>
            <person name="Mihaltcheva S."/>
            <person name="Morgado L.N."/>
            <person name="Niskanen T."/>
            <person name="Noordeloos M.E."/>
            <person name="Ohm R.A."/>
            <person name="Ortiz-Santana B."/>
            <person name="Ovrebo C."/>
            <person name="Racz N."/>
            <person name="Riley R."/>
            <person name="Savchenko A."/>
            <person name="Shiryaev A."/>
            <person name="Soop K."/>
            <person name="Spirin V."/>
            <person name="Szebenyi C."/>
            <person name="Tomsovsky M."/>
            <person name="Tulloss R.E."/>
            <person name="Uehling J."/>
            <person name="Grigoriev I.V."/>
            <person name="Vagvolgyi C."/>
            <person name="Papp T."/>
            <person name="Martin F.M."/>
            <person name="Miettinen O."/>
            <person name="Hibbett D.S."/>
            <person name="Nagy L.G."/>
        </authorList>
    </citation>
    <scope>NUCLEOTIDE SEQUENCE [LARGE SCALE GENOMIC DNA]</scope>
    <source>
        <strain evidence="3 4">CBS 121175</strain>
    </source>
</reference>
<sequence length="487" mass="52443">MSRPRLTYYDDTDISAGLNYSAGWFESFDSFSEDKGLVWKGTQHGTRASQASLSFSFIGASVSLTGRIQGINGTDNKLLTPTWRCFVDGEPVEDAMQNLPNRTTQINNYGLCSKSDLSAGRHTFSVEVEASQELPFYADRISVRPIVERPPENPTVQLQPLDEDFLYLSGTWSGPTGGDYRFTTHPGASVILDFHGTKVIWVSEALRDQPAGRSTGVYTLDDREPVVFNISGIGRGDDPVGSRVLFETDSFPAGKHRLNVTFLGYSAPLVLDRLVVEGGDILALGGTSLDSPFAKTINPPPPSKAGAIAGGVVGAVVGLALLLGLGWFLYNKKTRKAKVVDDGAAVVEGFKPDLLVATTYDIGRSGTLQPLRYGSTLRSSNSFTGSLDRTLSPQSSQSVRSGALREQPTFFYKGTEFQPPSTAFSSSTGQSGADSEKASLSQSHSALDRSASRVQLLQHDDSGIRLHNDREPAGDIVEELPPSYTVA</sequence>
<evidence type="ECO:0000313" key="4">
    <source>
        <dbReference type="Proteomes" id="UP000307440"/>
    </source>
</evidence>
<keyword evidence="2" id="KW-0472">Membrane</keyword>
<name>A0A5C3LC90_COPMA</name>
<keyword evidence="2" id="KW-0812">Transmembrane</keyword>
<dbReference type="AlphaFoldDB" id="A0A5C3LC90"/>
<dbReference type="Gene3D" id="2.60.120.260">
    <property type="entry name" value="Galactose-binding domain-like"/>
    <property type="match status" value="2"/>
</dbReference>
<dbReference type="Proteomes" id="UP000307440">
    <property type="component" value="Unassembled WGS sequence"/>
</dbReference>
<feature type="region of interest" description="Disordered" evidence="1">
    <location>
        <begin position="415"/>
        <end position="487"/>
    </location>
</feature>
<organism evidence="3 4">
    <name type="scientific">Coprinopsis marcescibilis</name>
    <name type="common">Agaric fungus</name>
    <name type="synonym">Psathyrella marcescibilis</name>
    <dbReference type="NCBI Taxonomy" id="230819"/>
    <lineage>
        <taxon>Eukaryota</taxon>
        <taxon>Fungi</taxon>
        <taxon>Dikarya</taxon>
        <taxon>Basidiomycota</taxon>
        <taxon>Agaricomycotina</taxon>
        <taxon>Agaricomycetes</taxon>
        <taxon>Agaricomycetidae</taxon>
        <taxon>Agaricales</taxon>
        <taxon>Agaricineae</taxon>
        <taxon>Psathyrellaceae</taxon>
        <taxon>Coprinopsis</taxon>
    </lineage>
</organism>
<keyword evidence="4" id="KW-1185">Reference proteome</keyword>
<evidence type="ECO:0000256" key="1">
    <source>
        <dbReference type="SAM" id="MobiDB-lite"/>
    </source>
</evidence>
<feature type="compositionally biased region" description="Basic and acidic residues" evidence="1">
    <location>
        <begin position="458"/>
        <end position="473"/>
    </location>
</feature>
<dbReference type="STRING" id="230819.A0A5C3LC90"/>
<feature type="compositionally biased region" description="Polar residues" evidence="1">
    <location>
        <begin position="418"/>
        <end position="445"/>
    </location>
</feature>
<evidence type="ECO:0000313" key="3">
    <source>
        <dbReference type="EMBL" id="TFK30232.1"/>
    </source>
</evidence>
<keyword evidence="2" id="KW-1133">Transmembrane helix</keyword>
<feature type="transmembrane region" description="Helical" evidence="2">
    <location>
        <begin position="305"/>
        <end position="330"/>
    </location>
</feature>
<gene>
    <name evidence="3" type="ORF">FA15DRAFT_690843</name>
</gene>
<proteinExistence type="predicted"/>
<accession>A0A5C3LC90</accession>
<evidence type="ECO:0000256" key="2">
    <source>
        <dbReference type="SAM" id="Phobius"/>
    </source>
</evidence>